<dbReference type="AlphaFoldDB" id="A0AA49IWM4"/>
<protein>
    <submittedName>
        <fullName evidence="1">BrnA antitoxin family protein</fullName>
    </submittedName>
</protein>
<dbReference type="InterPro" id="IPR025528">
    <property type="entry name" value="BrnA_antitoxin"/>
</dbReference>
<name>A0AA49IWM4_9PROT</name>
<reference evidence="1" key="1">
    <citation type="journal article" date="2023" name="Nat. Microbiol.">
        <title>Enrichment and characterization of a nitric oxide-reducing microbial community in a continuous bioreactor.</title>
        <authorList>
            <person name="Garrido-Amador P."/>
            <person name="Stortenbeker N."/>
            <person name="Wessels H.J.C.T."/>
            <person name="Speth D.R."/>
            <person name="Garcia-Heredia I."/>
            <person name="Kartal B."/>
        </authorList>
    </citation>
    <scope>NUCLEOTIDE SEQUENCE</scope>
    <source>
        <strain evidence="1">MAG1</strain>
    </source>
</reference>
<sequence>MKKIDAHAIASKEYDEIPELTDADMRRARLRVGGKPATREEFSAAVNARLGKQRVSIMLDAAVIEFFKARAGARGYQTLINQALQQVMTGEQIEATLRRVIREELAHG</sequence>
<dbReference type="Pfam" id="PF14384">
    <property type="entry name" value="BrnA_antitoxin"/>
    <property type="match status" value="1"/>
</dbReference>
<dbReference type="EMBL" id="CP107246">
    <property type="protein sequence ID" value="WIM06192.1"/>
    <property type="molecule type" value="Genomic_DNA"/>
</dbReference>
<accession>A0AA49IWM4</accession>
<dbReference type="KEGG" id="npv:OHM77_02540"/>
<gene>
    <name evidence="1" type="ORF">OHM77_02540</name>
</gene>
<organism evidence="1">
    <name type="scientific">Candidatus Nitricoxidivorans perseverans</name>
    <dbReference type="NCBI Taxonomy" id="2975601"/>
    <lineage>
        <taxon>Bacteria</taxon>
        <taxon>Pseudomonadati</taxon>
        <taxon>Pseudomonadota</taxon>
        <taxon>Betaproteobacteria</taxon>
        <taxon>Nitrosomonadales</taxon>
        <taxon>Sterolibacteriaceae</taxon>
        <taxon>Candidatus Nitricoxidivorans</taxon>
    </lineage>
</organism>
<proteinExistence type="predicted"/>
<evidence type="ECO:0000313" key="1">
    <source>
        <dbReference type="EMBL" id="WIM06192.1"/>
    </source>
</evidence>
<dbReference type="Proteomes" id="UP001234916">
    <property type="component" value="Chromosome"/>
</dbReference>